<evidence type="ECO:0000313" key="1">
    <source>
        <dbReference type="EMBL" id="CBH17903.1"/>
    </source>
</evidence>
<name>D0A8A2_TRYB9</name>
<protein>
    <submittedName>
        <fullName evidence="1">Uncharacterized protein</fullName>
    </submittedName>
</protein>
<organism evidence="1 2">
    <name type="scientific">Trypanosoma brucei gambiense (strain MHOM/CI/86/DAL972)</name>
    <dbReference type="NCBI Taxonomy" id="679716"/>
    <lineage>
        <taxon>Eukaryota</taxon>
        <taxon>Discoba</taxon>
        <taxon>Euglenozoa</taxon>
        <taxon>Kinetoplastea</taxon>
        <taxon>Metakinetoplastina</taxon>
        <taxon>Trypanosomatida</taxon>
        <taxon>Trypanosomatidae</taxon>
        <taxon>Trypanosoma</taxon>
    </lineage>
</organism>
<dbReference type="EMBL" id="FN554974">
    <property type="protein sequence ID" value="CBH17903.1"/>
    <property type="molecule type" value="Genomic_DNA"/>
</dbReference>
<dbReference type="KEGG" id="tbg:TbgDal_XI10220"/>
<dbReference type="RefSeq" id="XP_011780167.1">
    <property type="nucleotide sequence ID" value="XM_011781865.1"/>
</dbReference>
<dbReference type="GeneID" id="23866158"/>
<dbReference type="Proteomes" id="UP000002316">
    <property type="component" value="Chromosome 11"/>
</dbReference>
<accession>D0A8A2</accession>
<proteinExistence type="predicted"/>
<evidence type="ECO:0000313" key="2">
    <source>
        <dbReference type="Proteomes" id="UP000002316"/>
    </source>
</evidence>
<gene>
    <name evidence="1" type="ORF">TbgDal_XI10220</name>
</gene>
<reference evidence="2" key="1">
    <citation type="journal article" date="2010" name="PLoS Negl. Trop. Dis.">
        <title>The genome sequence of Trypanosoma brucei gambiense, causative agent of chronic human african trypanosomiasis.</title>
        <authorList>
            <person name="Jackson A.P."/>
            <person name="Sanders M."/>
            <person name="Berry A."/>
            <person name="McQuillan J."/>
            <person name="Aslett M.A."/>
            <person name="Quail M.A."/>
            <person name="Chukualim B."/>
            <person name="Capewell P."/>
            <person name="MacLeod A."/>
            <person name="Melville S.E."/>
            <person name="Gibson W."/>
            <person name="Barry J.D."/>
            <person name="Berriman M."/>
            <person name="Hertz-Fowler C."/>
        </authorList>
    </citation>
    <scope>NUCLEOTIDE SEQUENCE [LARGE SCALE GENOMIC DNA]</scope>
    <source>
        <strain evidence="2">MHOM/CI/86/DAL972</strain>
    </source>
</reference>
<dbReference type="AlphaFoldDB" id="D0A8A2"/>
<sequence>MAVAPQAPQVPPTGRLQWFLFFSPTLRRTTSILHIPPLLNIVHTLIMVQRPSSCSLYSINNFSIQQSSYEVLRLSPLHRMHPSAHLRHRLSFFPITLCLHF</sequence>